<dbReference type="AlphaFoldDB" id="A0A0K2SNR8"/>
<reference evidence="3" key="2">
    <citation type="journal article" date="2016" name="Int. J. Syst. Evol. Microbiol.">
        <title>Complete genome sequence and cell structure of Limnochorda pilosa, a Gram-negative spore-former within the phylum Firmicutes.</title>
        <authorList>
            <person name="Watanabe M."/>
            <person name="Kojima H."/>
            <person name="Fukui M."/>
        </authorList>
    </citation>
    <scope>NUCLEOTIDE SEQUENCE [LARGE SCALE GENOMIC DNA]</scope>
    <source>
        <strain evidence="3">HC45</strain>
    </source>
</reference>
<evidence type="ECO:0000259" key="1">
    <source>
        <dbReference type="Pfam" id="PF07287"/>
    </source>
</evidence>
<protein>
    <recommendedName>
        <fullName evidence="1">Acyclic terpene utilisation N-terminal domain-containing protein</fullName>
    </recommendedName>
</protein>
<accession>A0A0K2SNR8</accession>
<reference evidence="3" key="1">
    <citation type="submission" date="2015-07" db="EMBL/GenBank/DDBJ databases">
        <title>Complete genome sequence and phylogenetic analysis of Limnochorda pilosa.</title>
        <authorList>
            <person name="Watanabe M."/>
            <person name="Kojima H."/>
            <person name="Fukui M."/>
        </authorList>
    </citation>
    <scope>NUCLEOTIDE SEQUENCE [LARGE SCALE GENOMIC DNA]</scope>
    <source>
        <strain evidence="3">HC45</strain>
    </source>
</reference>
<dbReference type="Proteomes" id="UP000065807">
    <property type="component" value="Chromosome"/>
</dbReference>
<evidence type="ECO:0000313" key="2">
    <source>
        <dbReference type="EMBL" id="BAS28755.1"/>
    </source>
</evidence>
<dbReference type="PATRIC" id="fig|1555112.3.peg.2968"/>
<dbReference type="EMBL" id="AP014924">
    <property type="protein sequence ID" value="BAS28755.1"/>
    <property type="molecule type" value="Genomic_DNA"/>
</dbReference>
<name>A0A0K2SNR8_LIMPI</name>
<keyword evidence="3" id="KW-1185">Reference proteome</keyword>
<dbReference type="KEGG" id="lpil:LIP_2926"/>
<sequence>MALLSPTGHLGFTPIEEASFQVGVARGPDAVVADSGSCDIGPHPLGADEQASPRTWQEHDLRLIFTAARRLGVPMIIGSCSDTGTDRGVRQYAAYLRRLAGELGVPRFRMATIYSDVDLEALRRRVAAGARVEGLDGRPPLTLDDIDATTHAVAVMGAEPIREALRRGADVILAGRASDASLFAAPLLEAGLPAGVAYYAGKVLECASFCAEPFAGKESVLGVVEPEQIVAEPMSDYQRCTPTSLASHAMYERLDPFREVLPGGYVDMTACRYEAVDERRTRVTGSRWVPAERYTVKLEGAGRVGERALMIIGIRDPYTIARVDEAVAWSRRKVAERFRGPGYQVHYHIYGKNAVMGELEPVKEIRSHELGIVVEAVAPTRDEVAELANLAGRNFMYARLPGLRGTAGAAAFLSDEVLPARAAYRWTMNHVVEVDDPLELFRLEVEEVG</sequence>
<dbReference type="InterPro" id="IPR010839">
    <property type="entry name" value="AtuA_N"/>
</dbReference>
<dbReference type="Pfam" id="PF07287">
    <property type="entry name" value="AtuA"/>
    <property type="match status" value="1"/>
</dbReference>
<proteinExistence type="predicted"/>
<organism evidence="2 3">
    <name type="scientific">Limnochorda pilosa</name>
    <dbReference type="NCBI Taxonomy" id="1555112"/>
    <lineage>
        <taxon>Bacteria</taxon>
        <taxon>Bacillati</taxon>
        <taxon>Bacillota</taxon>
        <taxon>Limnochordia</taxon>
        <taxon>Limnochordales</taxon>
        <taxon>Limnochordaceae</taxon>
        <taxon>Limnochorda</taxon>
    </lineage>
</organism>
<evidence type="ECO:0000313" key="3">
    <source>
        <dbReference type="Proteomes" id="UP000065807"/>
    </source>
</evidence>
<feature type="domain" description="Acyclic terpene utilisation N-terminal" evidence="1">
    <location>
        <begin position="91"/>
        <end position="408"/>
    </location>
</feature>
<dbReference type="STRING" id="1555112.LIP_2926"/>
<gene>
    <name evidence="2" type="ORF">LIP_2926</name>
</gene>